<gene>
    <name evidence="1" type="ORF">K8V05_15885</name>
</gene>
<accession>A0A921KZY2</accession>
<evidence type="ECO:0000313" key="1">
    <source>
        <dbReference type="EMBL" id="HJF72230.1"/>
    </source>
</evidence>
<sequence length="68" mass="7378">HSLPTSGLTNTGNQVNEYLALQHPFPFQNSPTSMTPPNAEMSHAVYAAGMSEDKSLSFIQPLFASQQI</sequence>
<evidence type="ECO:0000313" key="2">
    <source>
        <dbReference type="Proteomes" id="UP000742098"/>
    </source>
</evidence>
<reference evidence="1" key="1">
    <citation type="journal article" date="2021" name="PeerJ">
        <title>Extensive microbial diversity within the chicken gut microbiome revealed by metagenomics and culture.</title>
        <authorList>
            <person name="Gilroy R."/>
            <person name="Ravi A."/>
            <person name="Getino M."/>
            <person name="Pursley I."/>
            <person name="Horton D.L."/>
            <person name="Alikhan N.F."/>
            <person name="Baker D."/>
            <person name="Gharbi K."/>
            <person name="Hall N."/>
            <person name="Watson M."/>
            <person name="Adriaenssens E.M."/>
            <person name="Foster-Nyarko E."/>
            <person name="Jarju S."/>
            <person name="Secka A."/>
            <person name="Antonio M."/>
            <person name="Oren A."/>
            <person name="Chaudhuri R.R."/>
            <person name="La Ragione R."/>
            <person name="Hildebrand F."/>
            <person name="Pallen M.J."/>
        </authorList>
    </citation>
    <scope>NUCLEOTIDE SEQUENCE</scope>
    <source>
        <strain evidence="1">6966</strain>
    </source>
</reference>
<proteinExistence type="predicted"/>
<feature type="non-terminal residue" evidence="1">
    <location>
        <position position="1"/>
    </location>
</feature>
<dbReference type="Proteomes" id="UP000742098">
    <property type="component" value="Unassembled WGS sequence"/>
</dbReference>
<dbReference type="EMBL" id="DYVS01000300">
    <property type="protein sequence ID" value="HJF72230.1"/>
    <property type="molecule type" value="Genomic_DNA"/>
</dbReference>
<organism evidence="1 2">
    <name type="scientific">Butyricimonas virosa</name>
    <dbReference type="NCBI Taxonomy" id="544645"/>
    <lineage>
        <taxon>Bacteria</taxon>
        <taxon>Pseudomonadati</taxon>
        <taxon>Bacteroidota</taxon>
        <taxon>Bacteroidia</taxon>
        <taxon>Bacteroidales</taxon>
        <taxon>Odoribacteraceae</taxon>
        <taxon>Butyricimonas</taxon>
    </lineage>
</organism>
<protein>
    <submittedName>
        <fullName evidence="1">Uncharacterized protein</fullName>
    </submittedName>
</protein>
<reference evidence="1" key="2">
    <citation type="submission" date="2021-09" db="EMBL/GenBank/DDBJ databases">
        <authorList>
            <person name="Gilroy R."/>
        </authorList>
    </citation>
    <scope>NUCLEOTIDE SEQUENCE</scope>
    <source>
        <strain evidence="1">6966</strain>
    </source>
</reference>
<name>A0A921KZY2_9BACT</name>
<dbReference type="AlphaFoldDB" id="A0A921KZY2"/>
<comment type="caution">
    <text evidence="1">The sequence shown here is derived from an EMBL/GenBank/DDBJ whole genome shotgun (WGS) entry which is preliminary data.</text>
</comment>